<gene>
    <name evidence="7" type="ORF">EC9_29870</name>
</gene>
<evidence type="ECO:0000313" key="7">
    <source>
        <dbReference type="EMBL" id="QDS88792.1"/>
    </source>
</evidence>
<protein>
    <submittedName>
        <fullName evidence="7">Anaerobic ribonucleotide reductase-activating protein</fullName>
    </submittedName>
</protein>
<keyword evidence="2" id="KW-0004">4Fe-4S</keyword>
<evidence type="ECO:0000256" key="1">
    <source>
        <dbReference type="ARBA" id="ARBA00001966"/>
    </source>
</evidence>
<proteinExistence type="predicted"/>
<dbReference type="Gene3D" id="3.20.20.70">
    <property type="entry name" value="Aldolase class I"/>
    <property type="match status" value="1"/>
</dbReference>
<name>A0A517M1N6_9BACT</name>
<dbReference type="GO" id="GO:0004748">
    <property type="term" value="F:ribonucleoside-diphosphate reductase activity, thioredoxin disulfide as acceptor"/>
    <property type="evidence" value="ECO:0007669"/>
    <property type="project" value="TreeGrafter"/>
</dbReference>
<dbReference type="PANTHER" id="PTHR30352">
    <property type="entry name" value="PYRUVATE FORMATE-LYASE-ACTIVATING ENZYME"/>
    <property type="match status" value="1"/>
</dbReference>
<evidence type="ECO:0000256" key="5">
    <source>
        <dbReference type="ARBA" id="ARBA00023004"/>
    </source>
</evidence>
<dbReference type="Proteomes" id="UP000319557">
    <property type="component" value="Chromosome"/>
</dbReference>
<dbReference type="InterPro" id="IPR034457">
    <property type="entry name" value="Organic_radical-activating"/>
</dbReference>
<evidence type="ECO:0000313" key="8">
    <source>
        <dbReference type="Proteomes" id="UP000319557"/>
    </source>
</evidence>
<dbReference type="GO" id="GO:0051539">
    <property type="term" value="F:4 iron, 4 sulfur cluster binding"/>
    <property type="evidence" value="ECO:0007669"/>
    <property type="project" value="UniProtKB-KW"/>
</dbReference>
<keyword evidence="5" id="KW-0408">Iron</keyword>
<evidence type="ECO:0000256" key="2">
    <source>
        <dbReference type="ARBA" id="ARBA00022485"/>
    </source>
</evidence>
<keyword evidence="8" id="KW-1185">Reference proteome</keyword>
<dbReference type="RefSeq" id="WP_218934139.1">
    <property type="nucleotide sequence ID" value="NZ_CP036261.1"/>
</dbReference>
<dbReference type="AlphaFoldDB" id="A0A517M1N6"/>
<evidence type="ECO:0000256" key="4">
    <source>
        <dbReference type="ARBA" id="ARBA00022723"/>
    </source>
</evidence>
<accession>A0A517M1N6</accession>
<dbReference type="Pfam" id="PF13353">
    <property type="entry name" value="Fer4_12"/>
    <property type="match status" value="1"/>
</dbReference>
<keyword evidence="4" id="KW-0479">Metal-binding</keyword>
<dbReference type="EMBL" id="CP036261">
    <property type="protein sequence ID" value="QDS88792.1"/>
    <property type="molecule type" value="Genomic_DNA"/>
</dbReference>
<dbReference type="PANTHER" id="PTHR30352:SF2">
    <property type="entry name" value="ANAEROBIC RIBONUCLEOSIDE-TRIPHOSPHATE REDUCTASE-ACTIVATING PROTEIN"/>
    <property type="match status" value="1"/>
</dbReference>
<dbReference type="SFLD" id="SFLDS00029">
    <property type="entry name" value="Radical_SAM"/>
    <property type="match status" value="1"/>
</dbReference>
<organism evidence="7 8">
    <name type="scientific">Rosistilla ulvae</name>
    <dbReference type="NCBI Taxonomy" id="1930277"/>
    <lineage>
        <taxon>Bacteria</taxon>
        <taxon>Pseudomonadati</taxon>
        <taxon>Planctomycetota</taxon>
        <taxon>Planctomycetia</taxon>
        <taxon>Pirellulales</taxon>
        <taxon>Pirellulaceae</taxon>
        <taxon>Rosistilla</taxon>
    </lineage>
</organism>
<dbReference type="InterPro" id="IPR007197">
    <property type="entry name" value="rSAM"/>
</dbReference>
<evidence type="ECO:0000256" key="6">
    <source>
        <dbReference type="ARBA" id="ARBA00023014"/>
    </source>
</evidence>
<reference evidence="7 8" key="1">
    <citation type="submission" date="2019-02" db="EMBL/GenBank/DDBJ databases">
        <title>Deep-cultivation of Planctomycetes and their phenomic and genomic characterization uncovers novel biology.</title>
        <authorList>
            <person name="Wiegand S."/>
            <person name="Jogler M."/>
            <person name="Boedeker C."/>
            <person name="Pinto D."/>
            <person name="Vollmers J."/>
            <person name="Rivas-Marin E."/>
            <person name="Kohn T."/>
            <person name="Peeters S.H."/>
            <person name="Heuer A."/>
            <person name="Rast P."/>
            <person name="Oberbeckmann S."/>
            <person name="Bunk B."/>
            <person name="Jeske O."/>
            <person name="Meyerdierks A."/>
            <person name="Storesund J.E."/>
            <person name="Kallscheuer N."/>
            <person name="Luecker S."/>
            <person name="Lage O.M."/>
            <person name="Pohl T."/>
            <person name="Merkel B.J."/>
            <person name="Hornburger P."/>
            <person name="Mueller R.-W."/>
            <person name="Bruemmer F."/>
            <person name="Labrenz M."/>
            <person name="Spormann A.M."/>
            <person name="Op den Camp H."/>
            <person name="Overmann J."/>
            <person name="Amann R."/>
            <person name="Jetten M.S.M."/>
            <person name="Mascher T."/>
            <person name="Medema M.H."/>
            <person name="Devos D.P."/>
            <person name="Kaster A.-K."/>
            <person name="Ovreas L."/>
            <person name="Rohde M."/>
            <person name="Galperin M.Y."/>
            <person name="Jogler C."/>
        </authorList>
    </citation>
    <scope>NUCLEOTIDE SEQUENCE [LARGE SCALE GENOMIC DNA]</scope>
    <source>
        <strain evidence="7 8">EC9</strain>
    </source>
</reference>
<keyword evidence="3" id="KW-0949">S-adenosyl-L-methionine</keyword>
<dbReference type="InterPro" id="IPR013785">
    <property type="entry name" value="Aldolase_TIM"/>
</dbReference>
<sequence>MTQSISINRIHYPIHSLGFGARVGVWFQGCQIQCPGCISRDTWEPGTNAIQLDELTQTLLPWTAAADGLTISGGEPFDQPDAVAALMKWWRTKNGGDVLLFSGYSAELLWDRYPEIVAQLDVLISEPYDAKQPQTQPLRGSDNQRMHLLTPIAAQRYANLDVAPTLDLCFDDDTVWIAGIPKPNAMAEIRRRLAAMGFAAGTSDQLLDGVRG</sequence>
<dbReference type="KEGG" id="ruv:EC9_29870"/>
<comment type="cofactor">
    <cofactor evidence="1">
        <name>[4Fe-4S] cluster</name>
        <dbReference type="ChEBI" id="CHEBI:49883"/>
    </cofactor>
</comment>
<evidence type="ECO:0000256" key="3">
    <source>
        <dbReference type="ARBA" id="ARBA00022691"/>
    </source>
</evidence>
<keyword evidence="6" id="KW-0411">Iron-sulfur</keyword>
<dbReference type="GO" id="GO:0046872">
    <property type="term" value="F:metal ion binding"/>
    <property type="evidence" value="ECO:0007669"/>
    <property type="project" value="UniProtKB-KW"/>
</dbReference>